<comment type="cofactor">
    <cofactor evidence="2 10">
        <name>NAD(+)</name>
        <dbReference type="ChEBI" id="CHEBI:57540"/>
    </cofactor>
</comment>
<dbReference type="GO" id="GO:0033499">
    <property type="term" value="P:galactose catabolic process via UDP-galactose, Leloir pathway"/>
    <property type="evidence" value="ECO:0007669"/>
    <property type="project" value="TreeGrafter"/>
</dbReference>
<dbReference type="EC" id="5.1.3.2" evidence="5 10"/>
<evidence type="ECO:0000256" key="9">
    <source>
        <dbReference type="ARBA" id="ARBA00023277"/>
    </source>
</evidence>
<evidence type="ECO:0000256" key="6">
    <source>
        <dbReference type="ARBA" id="ARBA00018569"/>
    </source>
</evidence>
<evidence type="ECO:0000259" key="11">
    <source>
        <dbReference type="Pfam" id="PF01370"/>
    </source>
</evidence>
<dbReference type="CDD" id="cd05247">
    <property type="entry name" value="UDP_G4E_1_SDR_e"/>
    <property type="match status" value="1"/>
</dbReference>
<dbReference type="PANTHER" id="PTHR43725">
    <property type="entry name" value="UDP-GLUCOSE 4-EPIMERASE"/>
    <property type="match status" value="1"/>
</dbReference>
<reference evidence="12 13" key="1">
    <citation type="journal article" date="2016" name="Nat. Commun.">
        <title>Thousands of microbial genomes shed light on interconnected biogeochemical processes in an aquifer system.</title>
        <authorList>
            <person name="Anantharaman K."/>
            <person name="Brown C.T."/>
            <person name="Hug L.A."/>
            <person name="Sharon I."/>
            <person name="Castelle C.J."/>
            <person name="Probst A.J."/>
            <person name="Thomas B.C."/>
            <person name="Singh A."/>
            <person name="Wilkins M.J."/>
            <person name="Karaoz U."/>
            <person name="Brodie E.L."/>
            <person name="Williams K.H."/>
            <person name="Hubbard S.S."/>
            <person name="Banfield J.F."/>
        </authorList>
    </citation>
    <scope>NUCLEOTIDE SEQUENCE [LARGE SCALE GENOMIC DNA]</scope>
</reference>
<evidence type="ECO:0000313" key="13">
    <source>
        <dbReference type="Proteomes" id="UP000179076"/>
    </source>
</evidence>
<comment type="catalytic activity">
    <reaction evidence="1 10">
        <text>UDP-alpha-D-glucose = UDP-alpha-D-galactose</text>
        <dbReference type="Rhea" id="RHEA:22168"/>
        <dbReference type="ChEBI" id="CHEBI:58885"/>
        <dbReference type="ChEBI" id="CHEBI:66914"/>
        <dbReference type="EC" id="5.1.3.2"/>
    </reaction>
</comment>
<dbReference type="Gene3D" id="3.90.25.10">
    <property type="entry name" value="UDP-galactose 4-epimerase, domain 1"/>
    <property type="match status" value="1"/>
</dbReference>
<dbReference type="GO" id="GO:0003978">
    <property type="term" value="F:UDP-glucose 4-epimerase activity"/>
    <property type="evidence" value="ECO:0007669"/>
    <property type="project" value="UniProtKB-UniRule"/>
</dbReference>
<dbReference type="AlphaFoldDB" id="A0A1F6VBL6"/>
<proteinExistence type="inferred from homology"/>
<dbReference type="InterPro" id="IPR036291">
    <property type="entry name" value="NAD(P)-bd_dom_sf"/>
</dbReference>
<feature type="domain" description="NAD-dependent epimerase/dehydratase" evidence="11">
    <location>
        <begin position="3"/>
        <end position="251"/>
    </location>
</feature>
<dbReference type="Gene3D" id="3.40.50.720">
    <property type="entry name" value="NAD(P)-binding Rossmann-like Domain"/>
    <property type="match status" value="1"/>
</dbReference>
<comment type="similarity">
    <text evidence="4 10">Belongs to the NAD(P)-dependent epimerase/dehydratase family.</text>
</comment>
<gene>
    <name evidence="12" type="ORF">A2W18_08140</name>
</gene>
<keyword evidence="9 10" id="KW-0119">Carbohydrate metabolism</keyword>
<evidence type="ECO:0000256" key="5">
    <source>
        <dbReference type="ARBA" id="ARBA00013189"/>
    </source>
</evidence>
<dbReference type="InterPro" id="IPR001509">
    <property type="entry name" value="Epimerase_deHydtase"/>
</dbReference>
<keyword evidence="7 10" id="KW-0520">NAD</keyword>
<dbReference type="InterPro" id="IPR005886">
    <property type="entry name" value="UDP_G4E"/>
</dbReference>
<dbReference type="Pfam" id="PF01370">
    <property type="entry name" value="Epimerase"/>
    <property type="match status" value="1"/>
</dbReference>
<protein>
    <recommendedName>
        <fullName evidence="6 10">UDP-glucose 4-epimerase</fullName>
        <ecNumber evidence="5 10">5.1.3.2</ecNumber>
    </recommendedName>
</protein>
<dbReference type="Proteomes" id="UP000179076">
    <property type="component" value="Unassembled WGS sequence"/>
</dbReference>
<keyword evidence="8 10" id="KW-0413">Isomerase</keyword>
<dbReference type="NCBIfam" id="TIGR01179">
    <property type="entry name" value="galE"/>
    <property type="match status" value="1"/>
</dbReference>
<accession>A0A1F6VBL6</accession>
<comment type="caution">
    <text evidence="12">The sequence shown here is derived from an EMBL/GenBank/DDBJ whole genome shotgun (WGS) entry which is preliminary data.</text>
</comment>
<evidence type="ECO:0000256" key="3">
    <source>
        <dbReference type="ARBA" id="ARBA00004947"/>
    </source>
</evidence>
<evidence type="ECO:0000256" key="4">
    <source>
        <dbReference type="ARBA" id="ARBA00007637"/>
    </source>
</evidence>
<name>A0A1F6VBL6_9PROT</name>
<dbReference type="UniPathway" id="UPA00214"/>
<evidence type="ECO:0000256" key="1">
    <source>
        <dbReference type="ARBA" id="ARBA00000083"/>
    </source>
</evidence>
<comment type="pathway">
    <text evidence="3 10">Carbohydrate metabolism; galactose metabolism.</text>
</comment>
<dbReference type="SUPFAM" id="SSF51735">
    <property type="entry name" value="NAD(P)-binding Rossmann-fold domains"/>
    <property type="match status" value="1"/>
</dbReference>
<organism evidence="12 13">
    <name type="scientific">Candidatus Muproteobacteria bacterium RBG_16_60_9</name>
    <dbReference type="NCBI Taxonomy" id="1817755"/>
    <lineage>
        <taxon>Bacteria</taxon>
        <taxon>Pseudomonadati</taxon>
        <taxon>Pseudomonadota</taxon>
        <taxon>Candidatus Muproteobacteria</taxon>
    </lineage>
</organism>
<evidence type="ECO:0000313" key="12">
    <source>
        <dbReference type="EMBL" id="OGI67047.1"/>
    </source>
</evidence>
<sequence length="334" mass="35976">MKVLVTGGAGYIGSHMAAALLRCGAEVVIFDNLSSGSRSAVGDCLLVVGDINNAADLTAVFQQTRFDAVLHFASLIQVGESVQYPARYYHTNVIGTLNLLEAMRAANVQRFIFSSSAAVFGEPNYTPIDEVHPKVPLNPYGFSKLAVEQVLADYALAYGLQSVSLRYFNAAGADPAGRLGECHEPETHLIPLVLQAASGRRPTVTIFGTDYPTPDGTCIRDYVHVDDLCQAHVLALDFLAENGRSAAYNLGNNQGFSVREIINTAERVSGKRIPVAIGARRPGDPAVLVADSRKAIADLGWRPQYCALDTIVGHAWEWEQKLVRASTKKSEGSV</sequence>
<evidence type="ECO:0000256" key="7">
    <source>
        <dbReference type="ARBA" id="ARBA00023027"/>
    </source>
</evidence>
<evidence type="ECO:0000256" key="10">
    <source>
        <dbReference type="RuleBase" id="RU366046"/>
    </source>
</evidence>
<evidence type="ECO:0000256" key="8">
    <source>
        <dbReference type="ARBA" id="ARBA00023235"/>
    </source>
</evidence>
<comment type="subunit">
    <text evidence="10">Homodimer.</text>
</comment>
<evidence type="ECO:0000256" key="2">
    <source>
        <dbReference type="ARBA" id="ARBA00001911"/>
    </source>
</evidence>
<dbReference type="EMBL" id="MFSP01000070">
    <property type="protein sequence ID" value="OGI67047.1"/>
    <property type="molecule type" value="Genomic_DNA"/>
</dbReference>
<dbReference type="PANTHER" id="PTHR43725:SF53">
    <property type="entry name" value="UDP-ARABINOSE 4-EPIMERASE 1"/>
    <property type="match status" value="1"/>
</dbReference>